<feature type="domain" description="SGNH hydrolase-type esterase" evidence="1">
    <location>
        <begin position="51"/>
        <end position="221"/>
    </location>
</feature>
<sequence>MAACIGVLSGCATAHPEADVAARYQPYTCIPPSRPILPSIEASSSSQRVSVIGDSLTNGSPEGGTGTHRWTAVVERELRARGVDVVINFGAEGGSGYVSQGNRGGVFADKIESTVKPDDRLVVFFGSRNDSGALEGELAHATCDALREAEVAAPGAQLLVIGPMGEFPETPHSLVRARDIIRDRAEDLNARFLDPLTDNWFLDRQDLIGADGVHPTDEGHAYMAQRIAPVIQEMLTAPRAS</sequence>
<dbReference type="CDD" id="cd00229">
    <property type="entry name" value="SGNH_hydrolase"/>
    <property type="match status" value="1"/>
</dbReference>
<keyword evidence="3" id="KW-1185">Reference proteome</keyword>
<dbReference type="InterPro" id="IPR013830">
    <property type="entry name" value="SGNH_hydro"/>
</dbReference>
<evidence type="ECO:0000259" key="1">
    <source>
        <dbReference type="Pfam" id="PF13472"/>
    </source>
</evidence>
<dbReference type="Pfam" id="PF13472">
    <property type="entry name" value="Lipase_GDSL_2"/>
    <property type="match status" value="1"/>
</dbReference>
<dbReference type="PANTHER" id="PTHR43784:SF2">
    <property type="entry name" value="GDSL-LIKE LIPASE_ACYLHYDROLASE, PUTATIVE (AFU_ORTHOLOGUE AFUA_2G00820)-RELATED"/>
    <property type="match status" value="1"/>
</dbReference>
<name>A0A7I7XZZ6_9MYCO</name>
<dbReference type="Gene3D" id="3.40.50.1110">
    <property type="entry name" value="SGNH hydrolase"/>
    <property type="match status" value="1"/>
</dbReference>
<evidence type="ECO:0000313" key="3">
    <source>
        <dbReference type="Proteomes" id="UP000466931"/>
    </source>
</evidence>
<organism evidence="2 3">
    <name type="scientific">Mycolicibacterium confluentis</name>
    <dbReference type="NCBI Taxonomy" id="28047"/>
    <lineage>
        <taxon>Bacteria</taxon>
        <taxon>Bacillati</taxon>
        <taxon>Actinomycetota</taxon>
        <taxon>Actinomycetes</taxon>
        <taxon>Mycobacteriales</taxon>
        <taxon>Mycobacteriaceae</taxon>
        <taxon>Mycolicibacterium</taxon>
    </lineage>
</organism>
<dbReference type="SUPFAM" id="SSF52266">
    <property type="entry name" value="SGNH hydrolase"/>
    <property type="match status" value="1"/>
</dbReference>
<dbReference type="AlphaFoldDB" id="A0A7I7XZZ6"/>
<reference evidence="2" key="1">
    <citation type="journal article" date="2019" name="Emerg. Microbes Infect.">
        <title>Comprehensive subspecies identification of 175 nontuberculous mycobacteria species based on 7547 genomic profiles.</title>
        <authorList>
            <person name="Matsumoto Y."/>
            <person name="Kinjo T."/>
            <person name="Motooka D."/>
            <person name="Nabeya D."/>
            <person name="Jung N."/>
            <person name="Uechi K."/>
            <person name="Horii T."/>
            <person name="Iida T."/>
            <person name="Fujita J."/>
            <person name="Nakamura S."/>
        </authorList>
    </citation>
    <scope>NUCLEOTIDE SEQUENCE [LARGE SCALE GENOMIC DNA]</scope>
    <source>
        <strain evidence="2">JCM 13671</strain>
    </source>
</reference>
<dbReference type="EMBL" id="AP022612">
    <property type="protein sequence ID" value="BBZ34906.1"/>
    <property type="molecule type" value="Genomic_DNA"/>
</dbReference>
<dbReference type="Proteomes" id="UP000466931">
    <property type="component" value="Chromosome"/>
</dbReference>
<accession>A0A7I7XZZ6</accession>
<dbReference type="InterPro" id="IPR036514">
    <property type="entry name" value="SGNH_hydro_sf"/>
</dbReference>
<proteinExistence type="predicted"/>
<protein>
    <recommendedName>
        <fullName evidence="1">SGNH hydrolase-type esterase domain-containing protein</fullName>
    </recommendedName>
</protein>
<evidence type="ECO:0000313" key="2">
    <source>
        <dbReference type="EMBL" id="BBZ34906.1"/>
    </source>
</evidence>
<dbReference type="InterPro" id="IPR053140">
    <property type="entry name" value="GDSL_Rv0518-like"/>
</dbReference>
<reference evidence="2" key="2">
    <citation type="submission" date="2020-02" db="EMBL/GenBank/DDBJ databases">
        <authorList>
            <person name="Matsumoto Y."/>
            <person name="Motooka D."/>
            <person name="Nakamura S."/>
        </authorList>
    </citation>
    <scope>NUCLEOTIDE SEQUENCE</scope>
    <source>
        <strain evidence="2">JCM 13671</strain>
    </source>
</reference>
<gene>
    <name evidence="2" type="ORF">MCNF_35110</name>
</gene>
<dbReference type="PANTHER" id="PTHR43784">
    <property type="entry name" value="GDSL-LIKE LIPASE/ACYLHYDROLASE, PUTATIVE (AFU_ORTHOLOGUE AFUA_2G00820)-RELATED"/>
    <property type="match status" value="1"/>
</dbReference>